<keyword evidence="10" id="KW-0282">Flagellum</keyword>
<keyword evidence="5 7" id="KW-0964">Secreted</keyword>
<keyword evidence="11" id="KW-1185">Reference proteome</keyword>
<evidence type="ECO:0000256" key="4">
    <source>
        <dbReference type="ARBA" id="ARBA00016244"/>
    </source>
</evidence>
<feature type="domain" description="Flagellar hook-associated protein FlgK helical" evidence="9">
    <location>
        <begin position="102"/>
        <end position="250"/>
    </location>
</feature>
<accession>A0ABR8XUV0</accession>
<dbReference type="InterPro" id="IPR010930">
    <property type="entry name" value="Flg_bb/hook_C_dom"/>
</dbReference>
<dbReference type="PANTHER" id="PTHR30033">
    <property type="entry name" value="FLAGELLAR HOOK-ASSOCIATED PROTEIN 1"/>
    <property type="match status" value="1"/>
</dbReference>
<organism evidence="10 11">
    <name type="scientific">Solibacillus faecavium</name>
    <dbReference type="NCBI Taxonomy" id="2762221"/>
    <lineage>
        <taxon>Bacteria</taxon>
        <taxon>Bacillati</taxon>
        <taxon>Bacillota</taxon>
        <taxon>Bacilli</taxon>
        <taxon>Bacillales</taxon>
        <taxon>Caryophanaceae</taxon>
        <taxon>Solibacillus</taxon>
    </lineage>
</organism>
<comment type="caution">
    <text evidence="10">The sequence shown here is derived from an EMBL/GenBank/DDBJ whole genome shotgun (WGS) entry which is preliminary data.</text>
</comment>
<dbReference type="NCBIfam" id="TIGR02492">
    <property type="entry name" value="flgK_ends"/>
    <property type="match status" value="1"/>
</dbReference>
<evidence type="ECO:0000259" key="8">
    <source>
        <dbReference type="Pfam" id="PF06429"/>
    </source>
</evidence>
<evidence type="ECO:0000313" key="10">
    <source>
        <dbReference type="EMBL" id="MBD8035719.1"/>
    </source>
</evidence>
<evidence type="ECO:0000256" key="3">
    <source>
        <dbReference type="ARBA" id="ARBA00009677"/>
    </source>
</evidence>
<feature type="domain" description="Flagellar basal-body/hook protein C-terminal" evidence="8">
    <location>
        <begin position="540"/>
        <end position="575"/>
    </location>
</feature>
<evidence type="ECO:0000256" key="2">
    <source>
        <dbReference type="ARBA" id="ARBA00004613"/>
    </source>
</evidence>
<feature type="domain" description="Flagellar hook-associated protein FlgK helical" evidence="9">
    <location>
        <begin position="346"/>
        <end position="423"/>
    </location>
</feature>
<comment type="subcellular location">
    <subcellularLocation>
        <location evidence="1 7">Bacterial flagellum</location>
    </subcellularLocation>
    <subcellularLocation>
        <location evidence="2 7">Secreted</location>
    </subcellularLocation>
</comment>
<evidence type="ECO:0000256" key="5">
    <source>
        <dbReference type="ARBA" id="ARBA00022525"/>
    </source>
</evidence>
<keyword evidence="10" id="KW-0969">Cilium</keyword>
<keyword evidence="10" id="KW-0966">Cell projection</keyword>
<dbReference type="RefSeq" id="WP_191698678.1">
    <property type="nucleotide sequence ID" value="NZ_JACSPZ010000001.1"/>
</dbReference>
<name>A0ABR8XUV0_9BACL</name>
<dbReference type="InterPro" id="IPR002371">
    <property type="entry name" value="FlgK"/>
</dbReference>
<dbReference type="PRINTS" id="PR01005">
    <property type="entry name" value="FLGHOOKAP1"/>
</dbReference>
<dbReference type="SUPFAM" id="SSF64518">
    <property type="entry name" value="Phase 1 flagellin"/>
    <property type="match status" value="1"/>
</dbReference>
<gene>
    <name evidence="7 10" type="primary">flgK</name>
    <name evidence="10" type="ORF">H9635_03130</name>
</gene>
<proteinExistence type="inferred from homology"/>
<evidence type="ECO:0000256" key="7">
    <source>
        <dbReference type="RuleBase" id="RU362065"/>
    </source>
</evidence>
<evidence type="ECO:0000313" key="11">
    <source>
        <dbReference type="Proteomes" id="UP000619101"/>
    </source>
</evidence>
<reference evidence="10 11" key="1">
    <citation type="submission" date="2020-08" db="EMBL/GenBank/DDBJ databases">
        <title>A Genomic Blueprint of the Chicken Gut Microbiome.</title>
        <authorList>
            <person name="Gilroy R."/>
            <person name="Ravi A."/>
            <person name="Getino M."/>
            <person name="Pursley I."/>
            <person name="Horton D.L."/>
            <person name="Alikhan N.-F."/>
            <person name="Baker D."/>
            <person name="Gharbi K."/>
            <person name="Hall N."/>
            <person name="Watson M."/>
            <person name="Adriaenssens E.M."/>
            <person name="Foster-Nyarko E."/>
            <person name="Jarju S."/>
            <person name="Secka A."/>
            <person name="Antonio M."/>
            <person name="Oren A."/>
            <person name="Chaudhuri R."/>
            <person name="La Ragione R.M."/>
            <person name="Hildebrand F."/>
            <person name="Pallen M.J."/>
        </authorList>
    </citation>
    <scope>NUCLEOTIDE SEQUENCE [LARGE SCALE GENOMIC DNA]</scope>
    <source>
        <strain evidence="10 11">A46</strain>
    </source>
</reference>
<dbReference type="Pfam" id="PF22638">
    <property type="entry name" value="FlgK_D1"/>
    <property type="match status" value="2"/>
</dbReference>
<keyword evidence="6 7" id="KW-0975">Bacterial flagellum</keyword>
<evidence type="ECO:0000256" key="1">
    <source>
        <dbReference type="ARBA" id="ARBA00004365"/>
    </source>
</evidence>
<evidence type="ECO:0000256" key="6">
    <source>
        <dbReference type="ARBA" id="ARBA00023143"/>
    </source>
</evidence>
<comment type="similarity">
    <text evidence="3 7">Belongs to the flagella basal body rod proteins family.</text>
</comment>
<sequence>MRSTFMGLEASKRGLYTQQSALYTTGHNISNANTIGYSRQRVNMETTPGFPGTGLNTGKTAGHIGTGVQASSVQRIRDEFVDRQYRQETNKLGYWQSTTKSISQMEDIMAEPSEFGINKAFTEFWKSMEDVIDDPKDTAARKVMISKGQSLADSFNYMDTQLKQIQGNIGNEINVVTDQVNSLLKQIADINKQIQTVEPNGYMPNDLYDTRDVLVDQLNDIIPVSISLEKSGGNALAIAEGSMTITYKDATGNSIDLVRGREFGSLSSVGPDLDATGNPILDGAGNPVYKEIDGDVDNSQTAGYSPFSHIVMTSVPIKTPNLAFNPNAKDPAHGDYDPNYSVPEFVYPRNEENVSHNALEPSKGRLAALIDAYGYEDAAKNVQGTYPEMMKKIDGLAKEIIDQFNSVHSGGVDLTGLQGVNFFGGTTARDMMVAITDPKQVAAAGGLEPIIDQTTNTQAVDPVTGLLMFKIEEGNNKNILGLSALQSAVLGNLQGGTFQSYYKSLIGELGVKGKQAVTNEYNSTTLHLQIENNRASHNSVSLDEEMTNMITFQQAYNANARMITVIDETLDKIINGMGRVGL</sequence>
<dbReference type="EMBL" id="JACSPZ010000001">
    <property type="protein sequence ID" value="MBD8035719.1"/>
    <property type="molecule type" value="Genomic_DNA"/>
</dbReference>
<evidence type="ECO:0000259" key="9">
    <source>
        <dbReference type="Pfam" id="PF22638"/>
    </source>
</evidence>
<protein>
    <recommendedName>
        <fullName evidence="4 7">Flagellar hook-associated protein 1</fullName>
        <shortName evidence="7">HAP1</shortName>
    </recommendedName>
</protein>
<dbReference type="Proteomes" id="UP000619101">
    <property type="component" value="Unassembled WGS sequence"/>
</dbReference>
<dbReference type="Pfam" id="PF06429">
    <property type="entry name" value="Flg_bbr_C"/>
    <property type="match status" value="1"/>
</dbReference>
<dbReference type="InterPro" id="IPR053927">
    <property type="entry name" value="FlgK_helical"/>
</dbReference>
<dbReference type="PANTHER" id="PTHR30033:SF1">
    <property type="entry name" value="FLAGELLAR HOOK-ASSOCIATED PROTEIN 1"/>
    <property type="match status" value="1"/>
</dbReference>